<keyword evidence="1" id="KW-0472">Membrane</keyword>
<evidence type="ECO:0008006" key="4">
    <source>
        <dbReference type="Google" id="ProtNLM"/>
    </source>
</evidence>
<evidence type="ECO:0000256" key="1">
    <source>
        <dbReference type="SAM" id="Phobius"/>
    </source>
</evidence>
<keyword evidence="1" id="KW-0812">Transmembrane</keyword>
<sequence length="131" mass="14831">MILGLLWIIGIYGFCAVLVHGFHRFWKRRAAKERHYIIVTHNNQQLIEWYMGSLFLFSFLKGEEIKVTIADEGSTDDTIPIAERLAAAKNGAVTVSTADSQNWMDQPDPLQERIVVELNKAGDVGKLPLVY</sequence>
<proteinExistence type="predicted"/>
<reference evidence="3" key="1">
    <citation type="journal article" date="2019" name="Int. J. Syst. Evol. Microbiol.">
        <title>The Global Catalogue of Microorganisms (GCM) 10K type strain sequencing project: providing services to taxonomists for standard genome sequencing and annotation.</title>
        <authorList>
            <consortium name="The Broad Institute Genomics Platform"/>
            <consortium name="The Broad Institute Genome Sequencing Center for Infectious Disease"/>
            <person name="Wu L."/>
            <person name="Ma J."/>
        </authorList>
    </citation>
    <scope>NUCLEOTIDE SEQUENCE [LARGE SCALE GENOMIC DNA]</scope>
    <source>
        <strain evidence="3">KCTC 3950</strain>
    </source>
</reference>
<dbReference type="EMBL" id="JBHUME010000019">
    <property type="protein sequence ID" value="MFD2615547.1"/>
    <property type="molecule type" value="Genomic_DNA"/>
</dbReference>
<accession>A0ABW5PME5</accession>
<protein>
    <recommendedName>
        <fullName evidence="4">Glycosyltransferase 2-like domain-containing protein</fullName>
    </recommendedName>
</protein>
<evidence type="ECO:0000313" key="2">
    <source>
        <dbReference type="EMBL" id="MFD2615547.1"/>
    </source>
</evidence>
<feature type="transmembrane region" description="Helical" evidence="1">
    <location>
        <begin position="6"/>
        <end position="26"/>
    </location>
</feature>
<evidence type="ECO:0000313" key="3">
    <source>
        <dbReference type="Proteomes" id="UP001597541"/>
    </source>
</evidence>
<dbReference type="Proteomes" id="UP001597541">
    <property type="component" value="Unassembled WGS sequence"/>
</dbReference>
<keyword evidence="3" id="KW-1185">Reference proteome</keyword>
<keyword evidence="1" id="KW-1133">Transmembrane helix</keyword>
<comment type="caution">
    <text evidence="2">The sequence shown here is derived from an EMBL/GenBank/DDBJ whole genome shotgun (WGS) entry which is preliminary data.</text>
</comment>
<dbReference type="RefSeq" id="WP_377607519.1">
    <property type="nucleotide sequence ID" value="NZ_JBHUME010000019.1"/>
</dbReference>
<gene>
    <name evidence="2" type="ORF">ACFSUF_24370</name>
</gene>
<name>A0ABW5PME5_9BACL</name>
<organism evidence="2 3">
    <name type="scientific">Paenibacillus gansuensis</name>
    <dbReference type="NCBI Taxonomy" id="306542"/>
    <lineage>
        <taxon>Bacteria</taxon>
        <taxon>Bacillati</taxon>
        <taxon>Bacillota</taxon>
        <taxon>Bacilli</taxon>
        <taxon>Bacillales</taxon>
        <taxon>Paenibacillaceae</taxon>
        <taxon>Paenibacillus</taxon>
    </lineage>
</organism>